<protein>
    <recommendedName>
        <fullName evidence="3">SGNH hydrolase-type esterase domain-containing protein</fullName>
    </recommendedName>
</protein>
<proteinExistence type="predicted"/>
<dbReference type="InterPro" id="IPR036514">
    <property type="entry name" value="SGNH_hydro_sf"/>
</dbReference>
<evidence type="ECO:0000313" key="2">
    <source>
        <dbReference type="Proteomes" id="UP001159427"/>
    </source>
</evidence>
<dbReference type="Gene3D" id="3.40.50.1110">
    <property type="entry name" value="SGNH hydrolase"/>
    <property type="match status" value="1"/>
</dbReference>
<gene>
    <name evidence="1" type="ORF">PEVE_00033707</name>
</gene>
<evidence type="ECO:0008006" key="3">
    <source>
        <dbReference type="Google" id="ProtNLM"/>
    </source>
</evidence>
<comment type="caution">
    <text evidence="1">The sequence shown here is derived from an EMBL/GenBank/DDBJ whole genome shotgun (WGS) entry which is preliminary data.</text>
</comment>
<dbReference type="Proteomes" id="UP001159427">
    <property type="component" value="Unassembled WGS sequence"/>
</dbReference>
<dbReference type="SUPFAM" id="SSF52266">
    <property type="entry name" value="SGNH hydrolase"/>
    <property type="match status" value="1"/>
</dbReference>
<name>A0ABN8T0M0_9CNID</name>
<dbReference type="PANTHER" id="PTHR34407">
    <property type="entry name" value="EXPRESSED PROTEIN"/>
    <property type="match status" value="1"/>
</dbReference>
<accession>A0ABN8T0M0</accession>
<sequence>MSVKTKGKAEIKHFGHLNDQGKQSTPLEQYEITQRKIDLIKRSIERNPLDIWFFKDRFQSEQDQLTFSLFSNSSIVSRGQTTRSLKNVIRRSLQGENIDTVIMGGSISAGGGLNYDREDLRGVYYRVFADWWQKAIQPFTGSSIKLHNLAVGGTGSNFFAFCYRTLLNPGTDIDLAFLDFTVNDYVQFSGSKFPIALPLEQLIREVLSEKKSLPIFFIDFVRGVSKSPTCNNLENHGQTVLAQNYGITSITLRKFFCSNPSNGNNYPRMFASDGNHPSILSHAQVALLIINYVRKTILEVIDTIAISKQKSIVFNNFSTSLSELPKPVFRKNLRQFLDKPRCFTQILPDATKNSSLHQTLQVREIGNLGFRVLPKTFINQPGQVNPVMTLNDGFQKFRTDAYRGWMANSMDSLLELEIFLPLVALSSMDKRFMIKGEPTRSVAIAVRTHNKGANARVWIDEFEENGVLINTSSMYGHTKLHTIVQHVTQGRHVLSVRTTTAGVFTLVGVMIGPVYK</sequence>
<dbReference type="CDD" id="cd00229">
    <property type="entry name" value="SGNH_hydrolase"/>
    <property type="match status" value="1"/>
</dbReference>
<reference evidence="1 2" key="1">
    <citation type="submission" date="2022-05" db="EMBL/GenBank/DDBJ databases">
        <authorList>
            <consortium name="Genoscope - CEA"/>
            <person name="William W."/>
        </authorList>
    </citation>
    <scope>NUCLEOTIDE SEQUENCE [LARGE SCALE GENOMIC DNA]</scope>
</reference>
<evidence type="ECO:0000313" key="1">
    <source>
        <dbReference type="EMBL" id="CAH3196824.1"/>
    </source>
</evidence>
<dbReference type="PANTHER" id="PTHR34407:SF1">
    <property type="entry name" value="SGNH HYDROLASE-TYPE ESTERASE DOMAIN-CONTAINING PROTEIN"/>
    <property type="match status" value="1"/>
</dbReference>
<organism evidence="1 2">
    <name type="scientific">Porites evermanni</name>
    <dbReference type="NCBI Taxonomy" id="104178"/>
    <lineage>
        <taxon>Eukaryota</taxon>
        <taxon>Metazoa</taxon>
        <taxon>Cnidaria</taxon>
        <taxon>Anthozoa</taxon>
        <taxon>Hexacorallia</taxon>
        <taxon>Scleractinia</taxon>
        <taxon>Fungiina</taxon>
        <taxon>Poritidae</taxon>
        <taxon>Porites</taxon>
    </lineage>
</organism>
<dbReference type="EMBL" id="CALNXI010005012">
    <property type="protein sequence ID" value="CAH3196824.1"/>
    <property type="molecule type" value="Genomic_DNA"/>
</dbReference>
<feature type="non-terminal residue" evidence="1">
    <location>
        <position position="516"/>
    </location>
</feature>
<keyword evidence="2" id="KW-1185">Reference proteome</keyword>